<feature type="compositionally biased region" description="Low complexity" evidence="13">
    <location>
        <begin position="135"/>
        <end position="150"/>
    </location>
</feature>
<keyword evidence="18" id="KW-1185">Reference proteome</keyword>
<dbReference type="Gene3D" id="3.80.10.10">
    <property type="entry name" value="Ribonuclease Inhibitor"/>
    <property type="match status" value="4"/>
</dbReference>
<dbReference type="EC" id="4.6.1.1" evidence="3"/>
<feature type="domain" description="PPM-type phosphatase" evidence="16">
    <location>
        <begin position="1195"/>
        <end position="1446"/>
    </location>
</feature>
<dbReference type="OrthoDB" id="2021138at2759"/>
<dbReference type="SMART" id="SM00314">
    <property type="entry name" value="RA"/>
    <property type="match status" value="1"/>
</dbReference>
<protein>
    <recommendedName>
        <fullName evidence="4">Adenylate cyclase</fullName>
        <ecNumber evidence="3">4.6.1.1</ecNumber>
    </recommendedName>
    <alternativeName>
        <fullName evidence="11">ATP pyrophosphate-lyase</fullName>
    </alternativeName>
    <alternativeName>
        <fullName evidence="12">Adenylyl cyclase</fullName>
    </alternativeName>
</protein>
<dbReference type="CDD" id="cd17214">
    <property type="entry name" value="RA_CYR1_like"/>
    <property type="match status" value="1"/>
</dbReference>
<dbReference type="GO" id="GO:0004016">
    <property type="term" value="F:adenylate cyclase activity"/>
    <property type="evidence" value="ECO:0007669"/>
    <property type="project" value="UniProtKB-EC"/>
</dbReference>
<organism evidence="17 18">
    <name type="scientific">Syncephalastrum racemosum</name>
    <name type="common">Filamentous fungus</name>
    <dbReference type="NCBI Taxonomy" id="13706"/>
    <lineage>
        <taxon>Eukaryota</taxon>
        <taxon>Fungi</taxon>
        <taxon>Fungi incertae sedis</taxon>
        <taxon>Mucoromycota</taxon>
        <taxon>Mucoromycotina</taxon>
        <taxon>Mucoromycetes</taxon>
        <taxon>Mucorales</taxon>
        <taxon>Syncephalastraceae</taxon>
        <taxon>Syncephalastrum</taxon>
    </lineage>
</organism>
<dbReference type="PROSITE" id="PS50125">
    <property type="entry name" value="GUANYLATE_CYCLASE_2"/>
    <property type="match status" value="1"/>
</dbReference>
<dbReference type="InterPro" id="IPR055071">
    <property type="entry name" value="RA_PHLPP-like"/>
</dbReference>
<dbReference type="Gene3D" id="3.10.20.90">
    <property type="entry name" value="Phosphatidylinositol 3-kinase Catalytic Subunit, Chain A, domain 1"/>
    <property type="match status" value="1"/>
</dbReference>
<dbReference type="Pfam" id="PF00481">
    <property type="entry name" value="PP2C"/>
    <property type="match status" value="1"/>
</dbReference>
<keyword evidence="7" id="KW-0677">Repeat</keyword>
<feature type="compositionally biased region" description="Basic residues" evidence="13">
    <location>
        <begin position="204"/>
        <end position="218"/>
    </location>
</feature>
<dbReference type="Pfam" id="PF23598">
    <property type="entry name" value="LRR_14"/>
    <property type="match status" value="1"/>
</dbReference>
<dbReference type="SMART" id="SM00332">
    <property type="entry name" value="PP2Cc"/>
    <property type="match status" value="1"/>
</dbReference>
<dbReference type="GO" id="GO:0046872">
    <property type="term" value="F:metal ion binding"/>
    <property type="evidence" value="ECO:0007669"/>
    <property type="project" value="UniProtKB-KW"/>
</dbReference>
<dbReference type="PANTHER" id="PTHR48051">
    <property type="match status" value="1"/>
</dbReference>
<dbReference type="SUPFAM" id="SSF81606">
    <property type="entry name" value="PP2C-like"/>
    <property type="match status" value="1"/>
</dbReference>
<keyword evidence="10" id="KW-0456">Lyase</keyword>
<dbReference type="GO" id="GO:0006171">
    <property type="term" value="P:cAMP biosynthetic process"/>
    <property type="evidence" value="ECO:0007669"/>
    <property type="project" value="UniProtKB-KW"/>
</dbReference>
<dbReference type="Gene3D" id="3.60.40.10">
    <property type="entry name" value="PPM-type phosphatase domain"/>
    <property type="match status" value="1"/>
</dbReference>
<dbReference type="GO" id="GO:0005737">
    <property type="term" value="C:cytoplasm"/>
    <property type="evidence" value="ECO:0007669"/>
    <property type="project" value="TreeGrafter"/>
</dbReference>
<feature type="region of interest" description="Disordered" evidence="13">
    <location>
        <begin position="1"/>
        <end position="269"/>
    </location>
</feature>
<keyword evidence="8" id="KW-0460">Magnesium</keyword>
<dbReference type="SMART" id="SM00369">
    <property type="entry name" value="LRR_TYP"/>
    <property type="match status" value="12"/>
</dbReference>
<reference evidence="17 18" key="1">
    <citation type="submission" date="2016-07" db="EMBL/GenBank/DDBJ databases">
        <title>Pervasive Adenine N6-methylation of Active Genes in Fungi.</title>
        <authorList>
            <consortium name="DOE Joint Genome Institute"/>
            <person name="Mondo S.J."/>
            <person name="Dannebaum R.O."/>
            <person name="Kuo R.C."/>
            <person name="Labutti K."/>
            <person name="Haridas S."/>
            <person name="Kuo A."/>
            <person name="Salamov A."/>
            <person name="Ahrendt S.R."/>
            <person name="Lipzen A."/>
            <person name="Sullivan W."/>
            <person name="Andreopoulos W.B."/>
            <person name="Clum A."/>
            <person name="Lindquist E."/>
            <person name="Daum C."/>
            <person name="Ramamoorthy G.K."/>
            <person name="Gryganskyi A."/>
            <person name="Culley D."/>
            <person name="Magnuson J.K."/>
            <person name="James T.Y."/>
            <person name="O'Malley M.A."/>
            <person name="Stajich J.E."/>
            <person name="Spatafora J.W."/>
            <person name="Visel A."/>
            <person name="Grigoriev I.V."/>
        </authorList>
    </citation>
    <scope>NUCLEOTIDE SEQUENCE [LARGE SCALE GENOMIC DNA]</scope>
    <source>
        <strain evidence="17 18">NRRL 2496</strain>
    </source>
</reference>
<evidence type="ECO:0000256" key="10">
    <source>
        <dbReference type="ARBA" id="ARBA00023239"/>
    </source>
</evidence>
<sequence>MTHHHHHSSNSSYQPGDSFFTRVFGHHSSHESSRAGSPTAQLAAAGPRPHKTVSTSTHTHNNSRSSSSRHSRNSSAGTIATVHCYSPTETLPPPASINGQPRRRSFDGPHYNANNTLNEPVYPVVSRSSNTPSKQPQQQAQQQQQQSQQQNARRAPVPFPRGGRHIGEPETPQPRSNKVQRSNSADYQKYDNQDNTPNSSNPPSKRRHFLPRFGKKKHSTDTRTQRHHETSSSTSLSSTVYSGMTSSSQSTQSSTTHSSNSTRKKSNDTSYRVYTTAHPLDLPVHEDSWRYPHRYYPPMNLNASHDKRKVSATSARKGKDQMKPGRANQKEIELDQNFGSMDGIVNPDYYASKATAILPSQVPHQPQQSWEPEQWAPPDSWAVQLPAVMSEDGETVAPTALTDDDAQEYDEYAMDENDKYDIPRRNFCIRIFRPDATFGTLQVPLNATTTELLNKLAGKFFLSDKSKYNLVIKRHKLERILQSHERPVHIQKMLLEQMGYTEQDRIEEVGLEDNSYLLRFVFGPNVAQTLHEEPDTAIAHHVDLKGRSLPTIPIFLYKHASHIVSLDVSKNLMMEIPVDFVQMCKNLKSLAFADNELPTVPASVPHMRCLEHLDMSGNRLRDIQSARLEDLELLVTLRLCNNRLDALPLALSSLQCLTTLSISNNHFVEFPDVICHLTHLDHLDISFNKITAFPDEIGNLTHLVRLYAIANRLNGALPPSFSKLERLQLLDLRQNLITDIEVLSQLSNIETVLVDYNAMSIVNSGFKNLKRLEMYKNHLTHFNLGSPQTFDNAHLTFLNISNCKLSSLPQDVFQNTLALEEIVLDNNTLNSIPASIGKLKRLARLSIQGNSLDSLPAEISNLGELKRLDVQKNNLKALPKEIWLCPSLSHLNCSSNLLKSFPQPYSVPGVALHLPLAPEAEAVVTPSVMANAVDGALPTPLHSHAGQGVVPTTGGPIEPVLPPADPAATGSPVNGQPPNFNPPSFFASPRNHPPPLSLSLRQLFMGDNHLSDEVWSPLSWFLELRTLNLSFNYLTEMLPEGFYHQHLYELYLSGNQLTSLPADDIEKLSYLRVLAVNGNKLQTLPAEIGKLRKLLVLDVGNNMLKYNIANWPYDWNWNWNRGLKYLNLSGNKRLEIKKSHPDMSNPKDKELSDFSALTRLRMLGLMDITILGVSVLDEFFDRRVRTSPSEVNSMGYGIADWLGPSDHLASWDLVMPRFRNKDDECIFGLFSGRKPSKSGCKLTKYLNDNFTYFFMNELRRLKQDDSIVSAMRRTFLALEKGLANNVDERDSGASVVVCYIVGTKLYVANVGDALAVISRNNGQAFEITQKHIPLNPSEISRIRAAGGFVSNDGRLNNELNVSRSFGHLHLIPVVNANPYVSTIDLTEDDEFVIMASQSLWDRMSYQAAVDIARTEKDDLMAAAQKLRDFAITYGADDSIMVMVIDVSDLFDKRDKRHRRGLNLGGARGDGAMLDDVLLGKSKRRGKDEILGDSTLARLDREVPPPINQVALVFTDIKSSTSFWETQPENMRSAIKIHDGVMRRTLRSVGGYEVKTEGDAFMVCFQNITAALLWCFTVQLQLLEADWPAGILESADGREIEKDGVVIYKGLSVRMGIHWGMPVFERNPITNRMDYFGPVVNKASRICNAADGGQICVSSDVVAALRNFPGVFEDEVDELGVQTTSNDTSLIKSAASPATPMPAASYSVHREMQQLKRLGFHVVELGERRLKGLETPEMLSFVYPKQLSGRMELDKSEIMAARAAAAASSTPTPTAVLDEVPAAPTPHPPLQPPPASAGSDAVPEPATTVAATKDPRARTIDPSLVCALSNLAIRLERVTAGSVLSHSLAGSSIQSKYTSSGANGNPQNIVTTATTGLGKWLDIHIKEEASDEELMTLMENFVARVENAASSLYLQKVGSFANVLEKLGDAIEIDPSHILRALQMYADVAALTDTR</sequence>
<accession>A0A1X2HLE2</accession>
<feature type="compositionally biased region" description="Basic and acidic residues" evidence="13">
    <location>
        <begin position="219"/>
        <end position="230"/>
    </location>
</feature>
<feature type="compositionally biased region" description="Polar residues" evidence="13">
    <location>
        <begin position="193"/>
        <end position="203"/>
    </location>
</feature>
<evidence type="ECO:0000256" key="3">
    <source>
        <dbReference type="ARBA" id="ARBA00012201"/>
    </source>
</evidence>
<keyword evidence="5" id="KW-0433">Leucine-rich repeat</keyword>
<dbReference type="FunCoup" id="A0A1X2HLE2">
    <property type="interactions" value="131"/>
</dbReference>
<feature type="domain" description="Ras-associating" evidence="15">
    <location>
        <begin position="425"/>
        <end position="515"/>
    </location>
</feature>
<dbReference type="InterPro" id="IPR036457">
    <property type="entry name" value="PPM-type-like_dom_sf"/>
</dbReference>
<evidence type="ECO:0000259" key="14">
    <source>
        <dbReference type="PROSITE" id="PS50125"/>
    </source>
</evidence>
<dbReference type="InterPro" id="IPR032675">
    <property type="entry name" value="LRR_dom_sf"/>
</dbReference>
<dbReference type="CDD" id="cd07302">
    <property type="entry name" value="CHD"/>
    <property type="match status" value="1"/>
</dbReference>
<comment type="caution">
    <text evidence="17">The sequence shown here is derived from an EMBL/GenBank/DDBJ whole genome shotgun (WGS) entry which is preliminary data.</text>
</comment>
<feature type="domain" description="Guanylate cyclase" evidence="14">
    <location>
        <begin position="1510"/>
        <end position="1646"/>
    </location>
</feature>
<dbReference type="Pfam" id="PF00211">
    <property type="entry name" value="Guanylate_cyc"/>
    <property type="match status" value="1"/>
</dbReference>
<evidence type="ECO:0000259" key="15">
    <source>
        <dbReference type="PROSITE" id="PS50200"/>
    </source>
</evidence>
<dbReference type="InterPro" id="IPR003591">
    <property type="entry name" value="Leu-rich_rpt_typical-subtyp"/>
</dbReference>
<feature type="region of interest" description="Disordered" evidence="13">
    <location>
        <begin position="1763"/>
        <end position="1802"/>
    </location>
</feature>
<dbReference type="Gene3D" id="3.30.70.1230">
    <property type="entry name" value="Nucleotide cyclase"/>
    <property type="match status" value="1"/>
</dbReference>
<evidence type="ECO:0000256" key="6">
    <source>
        <dbReference type="ARBA" id="ARBA00022723"/>
    </source>
</evidence>
<evidence type="ECO:0000256" key="5">
    <source>
        <dbReference type="ARBA" id="ARBA00022614"/>
    </source>
</evidence>
<dbReference type="PROSITE" id="PS50200">
    <property type="entry name" value="RA"/>
    <property type="match status" value="1"/>
</dbReference>
<evidence type="ECO:0000256" key="1">
    <source>
        <dbReference type="ARBA" id="ARBA00001593"/>
    </source>
</evidence>
<dbReference type="SMART" id="SM00365">
    <property type="entry name" value="LRR_SD22"/>
    <property type="match status" value="6"/>
</dbReference>
<gene>
    <name evidence="17" type="ORF">BCR43DRAFT_484881</name>
</gene>
<evidence type="ECO:0000256" key="13">
    <source>
        <dbReference type="SAM" id="MobiDB-lite"/>
    </source>
</evidence>
<dbReference type="SMART" id="SM00364">
    <property type="entry name" value="LRR_BAC"/>
    <property type="match status" value="9"/>
</dbReference>
<dbReference type="InterPro" id="IPR001054">
    <property type="entry name" value="A/G_cyclase"/>
</dbReference>
<keyword evidence="6" id="KW-0479">Metal-binding</keyword>
<feature type="compositionally biased region" description="Low complexity" evidence="13">
    <location>
        <begin position="231"/>
        <end position="261"/>
    </location>
</feature>
<evidence type="ECO:0000256" key="9">
    <source>
        <dbReference type="ARBA" id="ARBA00022998"/>
    </source>
</evidence>
<evidence type="ECO:0000256" key="11">
    <source>
        <dbReference type="ARBA" id="ARBA00032597"/>
    </source>
</evidence>
<dbReference type="EMBL" id="MCGN01000002">
    <property type="protein sequence ID" value="ORZ00234.1"/>
    <property type="molecule type" value="Genomic_DNA"/>
</dbReference>
<dbReference type="Proteomes" id="UP000242180">
    <property type="component" value="Unassembled WGS sequence"/>
</dbReference>
<feature type="compositionally biased region" description="Pro residues" evidence="13">
    <location>
        <begin position="1782"/>
        <end position="1794"/>
    </location>
</feature>
<feature type="compositionally biased region" description="Basic and acidic residues" evidence="13">
    <location>
        <begin position="317"/>
        <end position="329"/>
    </location>
</feature>
<evidence type="ECO:0000256" key="12">
    <source>
        <dbReference type="ARBA" id="ARBA00032637"/>
    </source>
</evidence>
<dbReference type="InterPro" id="IPR001611">
    <property type="entry name" value="Leu-rich_rpt"/>
</dbReference>
<dbReference type="OMA" id="CLICLYD"/>
<dbReference type="InterPro" id="IPR001932">
    <property type="entry name" value="PPM-type_phosphatase-like_dom"/>
</dbReference>
<dbReference type="Pfam" id="PF13855">
    <property type="entry name" value="LRR_8"/>
    <property type="match status" value="2"/>
</dbReference>
<comment type="similarity">
    <text evidence="2">Belongs to the adenylyl cyclase class-3 family.</text>
</comment>
<evidence type="ECO:0000259" key="16">
    <source>
        <dbReference type="PROSITE" id="PS51746"/>
    </source>
</evidence>
<dbReference type="InParanoid" id="A0A1X2HLE2"/>
<evidence type="ECO:0000256" key="8">
    <source>
        <dbReference type="ARBA" id="ARBA00022842"/>
    </source>
</evidence>
<dbReference type="InterPro" id="IPR050216">
    <property type="entry name" value="LRR_domain-containing"/>
</dbReference>
<dbReference type="CDD" id="cd00143">
    <property type="entry name" value="PP2Cc"/>
    <property type="match status" value="1"/>
</dbReference>
<keyword evidence="9" id="KW-0115">cAMP biosynthesis</keyword>
<dbReference type="Pfam" id="PF23010">
    <property type="entry name" value="RA_3"/>
    <property type="match status" value="1"/>
</dbReference>
<dbReference type="PROSITE" id="PS51450">
    <property type="entry name" value="LRR"/>
    <property type="match status" value="2"/>
</dbReference>
<name>A0A1X2HLE2_SYNRA</name>
<dbReference type="InterPro" id="IPR000159">
    <property type="entry name" value="RA_dom"/>
</dbReference>
<dbReference type="InterPro" id="IPR055414">
    <property type="entry name" value="LRR_R13L4/SHOC2-like"/>
</dbReference>
<dbReference type="SUPFAM" id="SSF52075">
    <property type="entry name" value="Outer arm dynein light chain 1"/>
    <property type="match status" value="1"/>
</dbReference>
<feature type="region of interest" description="Disordered" evidence="13">
    <location>
        <begin position="300"/>
        <end position="329"/>
    </location>
</feature>
<evidence type="ECO:0000313" key="18">
    <source>
        <dbReference type="Proteomes" id="UP000242180"/>
    </source>
</evidence>
<evidence type="ECO:0000256" key="7">
    <source>
        <dbReference type="ARBA" id="ARBA00022737"/>
    </source>
</evidence>
<evidence type="ECO:0000313" key="17">
    <source>
        <dbReference type="EMBL" id="ORZ00234.1"/>
    </source>
</evidence>
<feature type="compositionally biased region" description="Low complexity" evidence="13">
    <location>
        <begin position="1763"/>
        <end position="1774"/>
    </location>
</feature>
<dbReference type="PANTHER" id="PTHR48051:SF54">
    <property type="entry name" value="LEUCINE-RICH REPEAT-CONTAINING PROTEIN"/>
    <property type="match status" value="1"/>
</dbReference>
<dbReference type="SUPFAM" id="SSF52058">
    <property type="entry name" value="L domain-like"/>
    <property type="match status" value="2"/>
</dbReference>
<dbReference type="GO" id="GO:0035556">
    <property type="term" value="P:intracellular signal transduction"/>
    <property type="evidence" value="ECO:0007669"/>
    <property type="project" value="InterPro"/>
</dbReference>
<dbReference type="SMART" id="SM00044">
    <property type="entry name" value="CYCc"/>
    <property type="match status" value="1"/>
</dbReference>
<dbReference type="InterPro" id="IPR029787">
    <property type="entry name" value="Nucleotide_cyclase"/>
</dbReference>
<evidence type="ECO:0000256" key="2">
    <source>
        <dbReference type="ARBA" id="ARBA00005381"/>
    </source>
</evidence>
<feature type="compositionally biased region" description="Polar residues" evidence="13">
    <location>
        <begin position="173"/>
        <end position="186"/>
    </location>
</feature>
<dbReference type="PROSITE" id="PS51746">
    <property type="entry name" value="PPM_2"/>
    <property type="match status" value="1"/>
</dbReference>
<evidence type="ECO:0000256" key="4">
    <source>
        <dbReference type="ARBA" id="ARBA00021420"/>
    </source>
</evidence>
<comment type="catalytic activity">
    <reaction evidence="1">
        <text>ATP = 3',5'-cyclic AMP + diphosphate</text>
        <dbReference type="Rhea" id="RHEA:15389"/>
        <dbReference type="ChEBI" id="CHEBI:30616"/>
        <dbReference type="ChEBI" id="CHEBI:33019"/>
        <dbReference type="ChEBI" id="CHEBI:58165"/>
        <dbReference type="EC" id="4.6.1.1"/>
    </reaction>
</comment>
<dbReference type="STRING" id="13706.A0A1X2HLE2"/>
<feature type="compositionally biased region" description="Low complexity" evidence="13">
    <location>
        <begin position="54"/>
        <end position="66"/>
    </location>
</feature>
<proteinExistence type="inferred from homology"/>
<dbReference type="SUPFAM" id="SSF55073">
    <property type="entry name" value="Nucleotide cyclase"/>
    <property type="match status" value="1"/>
</dbReference>